<dbReference type="InterPro" id="IPR013320">
    <property type="entry name" value="ConA-like_dom_sf"/>
</dbReference>
<feature type="transmembrane region" description="Helical" evidence="10">
    <location>
        <begin position="113"/>
        <end position="136"/>
    </location>
</feature>
<dbReference type="PANTHER" id="PTHR31361:SF15">
    <property type="entry name" value="GH16 DOMAIN-CONTAINING PROTEIN"/>
    <property type="match status" value="1"/>
</dbReference>
<comment type="caution">
    <text evidence="12">The sequence shown here is derived from an EMBL/GenBank/DDBJ whole genome shotgun (WGS) entry which is preliminary data.</text>
</comment>
<dbReference type="AlphaFoldDB" id="A0A427YAS4"/>
<dbReference type="Pfam" id="PF03935">
    <property type="entry name" value="SKN1_KRE6_Sbg1"/>
    <property type="match status" value="1"/>
</dbReference>
<dbReference type="GO" id="GO:0005886">
    <property type="term" value="C:plasma membrane"/>
    <property type="evidence" value="ECO:0007669"/>
    <property type="project" value="TreeGrafter"/>
</dbReference>
<dbReference type="EMBL" id="RSCE01000001">
    <property type="protein sequence ID" value="RSH88202.1"/>
    <property type="molecule type" value="Genomic_DNA"/>
</dbReference>
<keyword evidence="4" id="KW-0735">Signal-anchor</keyword>
<dbReference type="InterPro" id="IPR000757">
    <property type="entry name" value="Beta-glucanase-like"/>
</dbReference>
<dbReference type="SUPFAM" id="SSF49899">
    <property type="entry name" value="Concanavalin A-like lectins/glucanases"/>
    <property type="match status" value="1"/>
</dbReference>
<dbReference type="RefSeq" id="XP_028480410.1">
    <property type="nucleotide sequence ID" value="XM_028616553.1"/>
</dbReference>
<name>A0A427YAS4_9TREE</name>
<evidence type="ECO:0000313" key="13">
    <source>
        <dbReference type="Proteomes" id="UP000279236"/>
    </source>
</evidence>
<dbReference type="GO" id="GO:0006078">
    <property type="term" value="P:(1-&gt;6)-beta-D-glucan biosynthetic process"/>
    <property type="evidence" value="ECO:0007669"/>
    <property type="project" value="TreeGrafter"/>
</dbReference>
<dbReference type="OrthoDB" id="412647at2759"/>
<dbReference type="STRING" id="105984.A0A427YAS4"/>
<dbReference type="FunFam" id="2.60.120.200:FF:000140">
    <property type="entry name" value="Beta-glucan synthesis-associated protein"/>
    <property type="match status" value="1"/>
</dbReference>
<evidence type="ECO:0000256" key="9">
    <source>
        <dbReference type="SAM" id="MobiDB-lite"/>
    </source>
</evidence>
<evidence type="ECO:0000259" key="11">
    <source>
        <dbReference type="PROSITE" id="PS51762"/>
    </source>
</evidence>
<dbReference type="GO" id="GO:0031505">
    <property type="term" value="P:fungal-type cell wall organization"/>
    <property type="evidence" value="ECO:0007669"/>
    <property type="project" value="UniProtKB-ARBA"/>
</dbReference>
<evidence type="ECO:0000256" key="10">
    <source>
        <dbReference type="SAM" id="Phobius"/>
    </source>
</evidence>
<keyword evidence="5 10" id="KW-1133">Transmembrane helix</keyword>
<evidence type="ECO:0000256" key="6">
    <source>
        <dbReference type="ARBA" id="ARBA00023136"/>
    </source>
</evidence>
<keyword evidence="6 10" id="KW-0472">Membrane</keyword>
<dbReference type="PROSITE" id="PS51762">
    <property type="entry name" value="GH16_2"/>
    <property type="match status" value="1"/>
</dbReference>
<feature type="region of interest" description="Disordered" evidence="9">
    <location>
        <begin position="1"/>
        <end position="39"/>
    </location>
</feature>
<keyword evidence="7" id="KW-0325">Glycoprotein</keyword>
<dbReference type="Proteomes" id="UP000279236">
    <property type="component" value="Unassembled WGS sequence"/>
</dbReference>
<dbReference type="GeneID" id="39585276"/>
<dbReference type="CDD" id="cd02180">
    <property type="entry name" value="GH16_fungal_KRE6_glucanase"/>
    <property type="match status" value="1"/>
</dbReference>
<feature type="domain" description="GH16" evidence="11">
    <location>
        <begin position="183"/>
        <end position="551"/>
    </location>
</feature>
<dbReference type="PANTHER" id="PTHR31361">
    <property type="entry name" value="BETA-GLUCAN SYNTHESIS-ASSOCIATED PROTEIN KRE6-RELATED"/>
    <property type="match status" value="1"/>
</dbReference>
<sequence length="597" mass="65109">MVGSHPGSPRSAGLDYSRLSSQQYGPNAADAPVPATASLLGDSAPGSHLSIPRPMSGYNSNRASHVSRASTAFTSGDGWGWNDPEADDYLHNPDPKRDGKNDRGGSVFTWRGVTNVGCLFMLLICLITLFAGYPIITHFTEDKQSNNGAYNMGGINSTGQVPYIPNFPQLIDPDTPSDVMSRTGFDGNNYELVFSDEFNKDGRTFYEGDDPFWQAVDFHYWPTGDLEWYDPSAITTEGGNLKITMSQEPLHDLQFQSGMLQSWNQMCFQYSYYMEVSVSLPGNNRIGGFWPGVWTMGNLGRPGYGATTDGTWPYTYDSCDVGTLVNQTNPDGKAPAAALNTGTDDGTLSYLPGQRVSACTCKGEDHPGPDVSYGRGVPEIDIIEAQVEISTSKGEMSQSLQVAPFDDFYQFDNSSAYVTIYDQDVTLLNSYLGGIYQQAVSALSYVPNGVYQGTSGQFNIYGVEVFSDPNNRQNGYVTWVANGAKTWTMKAGAVGANTRVGIGERLISEEPMSMIINFGMSNGFQTVDLAHLAFPNEMLVDYVRVYQRPGVGYLGCDPADRPTAAYIANHQDAYQNPNYTTWAAAGYTWPKNSLTGC</sequence>
<organism evidence="12 13">
    <name type="scientific">Apiotrichum porosum</name>
    <dbReference type="NCBI Taxonomy" id="105984"/>
    <lineage>
        <taxon>Eukaryota</taxon>
        <taxon>Fungi</taxon>
        <taxon>Dikarya</taxon>
        <taxon>Basidiomycota</taxon>
        <taxon>Agaricomycotina</taxon>
        <taxon>Tremellomycetes</taxon>
        <taxon>Trichosporonales</taxon>
        <taxon>Trichosporonaceae</taxon>
        <taxon>Apiotrichum</taxon>
    </lineage>
</organism>
<evidence type="ECO:0000256" key="8">
    <source>
        <dbReference type="ARBA" id="ARBA00023316"/>
    </source>
</evidence>
<keyword evidence="3 10" id="KW-0812">Transmembrane</keyword>
<keyword evidence="13" id="KW-1185">Reference proteome</keyword>
<evidence type="ECO:0000256" key="4">
    <source>
        <dbReference type="ARBA" id="ARBA00022968"/>
    </source>
</evidence>
<accession>A0A427YAS4</accession>
<keyword evidence="8" id="KW-0961">Cell wall biogenesis/degradation</keyword>
<comment type="similarity">
    <text evidence="2">Belongs to the SKN1/KRE6 family.</text>
</comment>
<evidence type="ECO:0000313" key="12">
    <source>
        <dbReference type="EMBL" id="RSH88202.1"/>
    </source>
</evidence>
<dbReference type="FunFam" id="2.60.120.200:FF:000135">
    <property type="entry name" value="Related to KRE6-glucan synthase subunit"/>
    <property type="match status" value="1"/>
</dbReference>
<reference evidence="12 13" key="1">
    <citation type="submission" date="2018-11" db="EMBL/GenBank/DDBJ databases">
        <title>Genome sequence of Apiotrichum porosum DSM 27194.</title>
        <authorList>
            <person name="Aliyu H."/>
            <person name="Gorte O."/>
            <person name="Ochsenreither K."/>
        </authorList>
    </citation>
    <scope>NUCLEOTIDE SEQUENCE [LARGE SCALE GENOMIC DNA]</scope>
    <source>
        <strain evidence="12 13">DSM 27194</strain>
    </source>
</reference>
<evidence type="ECO:0000256" key="5">
    <source>
        <dbReference type="ARBA" id="ARBA00022989"/>
    </source>
</evidence>
<dbReference type="Gene3D" id="2.60.120.200">
    <property type="match status" value="1"/>
</dbReference>
<feature type="region of interest" description="Disordered" evidence="9">
    <location>
        <begin position="44"/>
        <end position="63"/>
    </location>
</feature>
<evidence type="ECO:0000256" key="1">
    <source>
        <dbReference type="ARBA" id="ARBA00004606"/>
    </source>
</evidence>
<gene>
    <name evidence="12" type="ORF">EHS24_000733</name>
</gene>
<evidence type="ECO:0000256" key="7">
    <source>
        <dbReference type="ARBA" id="ARBA00023180"/>
    </source>
</evidence>
<evidence type="ECO:0000256" key="3">
    <source>
        <dbReference type="ARBA" id="ARBA00022692"/>
    </source>
</evidence>
<evidence type="ECO:0000256" key="2">
    <source>
        <dbReference type="ARBA" id="ARBA00010962"/>
    </source>
</evidence>
<dbReference type="GO" id="GO:0015926">
    <property type="term" value="F:glucosidase activity"/>
    <property type="evidence" value="ECO:0007669"/>
    <property type="project" value="TreeGrafter"/>
</dbReference>
<comment type="subcellular location">
    <subcellularLocation>
        <location evidence="1">Membrane</location>
        <topology evidence="1">Single-pass type II membrane protein</topology>
    </subcellularLocation>
</comment>
<protein>
    <recommendedName>
        <fullName evidence="11">GH16 domain-containing protein</fullName>
    </recommendedName>
</protein>
<proteinExistence type="inferred from homology"/>
<dbReference type="GO" id="GO:0005789">
    <property type="term" value="C:endoplasmic reticulum membrane"/>
    <property type="evidence" value="ECO:0007669"/>
    <property type="project" value="TreeGrafter"/>
</dbReference>
<dbReference type="InterPro" id="IPR005629">
    <property type="entry name" value="Skn1/Kre6/Sbg1"/>
</dbReference>